<dbReference type="SUPFAM" id="SSF55846">
    <property type="entry name" value="N-acetylmuramoyl-L-alanine amidase-like"/>
    <property type="match status" value="1"/>
</dbReference>
<dbReference type="InterPro" id="IPR036505">
    <property type="entry name" value="Amidase/PGRP_sf"/>
</dbReference>
<sequence>MRKIDLIVIHCSATRADRSLTPDDLETQHRRRGFNGTGYHYYIRKDGTVHITRPIERIGAHVKGFNACSIGICYEGGLDCHGRPADTRTPEQRATLHLLVHQLLETFPGSRVCGHRDLSPDRNGNGEIEPEEWIKACPCFEVKAEGFTTEDTEDTEEN</sequence>
<keyword evidence="2" id="KW-0378">Hydrolase</keyword>
<comment type="caution">
    <text evidence="2">The sequence shown here is derived from an EMBL/GenBank/DDBJ whole genome shotgun (WGS) entry which is preliminary data.</text>
</comment>
<dbReference type="PROSITE" id="PS00018">
    <property type="entry name" value="EF_HAND_1"/>
    <property type="match status" value="1"/>
</dbReference>
<dbReference type="InterPro" id="IPR018247">
    <property type="entry name" value="EF_Hand_1_Ca_BS"/>
</dbReference>
<dbReference type="InterPro" id="IPR002502">
    <property type="entry name" value="Amidase_domain"/>
</dbReference>
<dbReference type="InterPro" id="IPR015510">
    <property type="entry name" value="PGRP"/>
</dbReference>
<organism evidence="2 3">
    <name type="scientific">Bacteroides vicugnae</name>
    <dbReference type="NCBI Taxonomy" id="3037989"/>
    <lineage>
        <taxon>Bacteria</taxon>
        <taxon>Pseudomonadati</taxon>
        <taxon>Bacteroidota</taxon>
        <taxon>Bacteroidia</taxon>
        <taxon>Bacteroidales</taxon>
        <taxon>Bacteroidaceae</taxon>
        <taxon>Bacteroides</taxon>
    </lineage>
</organism>
<keyword evidence="3" id="KW-1185">Reference proteome</keyword>
<evidence type="ECO:0000313" key="2">
    <source>
        <dbReference type="EMBL" id="MDY7260487.1"/>
    </source>
</evidence>
<proteinExistence type="predicted"/>
<dbReference type="EC" id="3.5.1.28" evidence="2"/>
<dbReference type="PANTHER" id="PTHR11022:SF41">
    <property type="entry name" value="PEPTIDOGLYCAN-RECOGNITION PROTEIN LC-RELATED"/>
    <property type="match status" value="1"/>
</dbReference>
<gene>
    <name evidence="2" type="ORF">QHG74_22485</name>
</gene>
<feature type="domain" description="N-acetylmuramoyl-L-alanine amidase" evidence="1">
    <location>
        <begin position="2"/>
        <end position="119"/>
    </location>
</feature>
<dbReference type="Gene3D" id="3.40.80.10">
    <property type="entry name" value="Peptidoglycan recognition protein-like"/>
    <property type="match status" value="1"/>
</dbReference>
<reference evidence="2 3" key="1">
    <citation type="submission" date="2023-04" db="EMBL/GenBank/DDBJ databases">
        <title>Bacteroides pacosi sp. nov., isolated from the fecal material of an alpaca.</title>
        <authorList>
            <person name="Miller S."/>
            <person name="Hendry M."/>
            <person name="King J."/>
            <person name="Sankaranarayanan K."/>
            <person name="Lawson P.A."/>
        </authorList>
    </citation>
    <scope>NUCLEOTIDE SEQUENCE [LARGE SCALE GENOMIC DNA]</scope>
    <source>
        <strain evidence="2 3">A2-P53</strain>
    </source>
</reference>
<dbReference type="GO" id="GO:0008745">
    <property type="term" value="F:N-acetylmuramoyl-L-alanine amidase activity"/>
    <property type="evidence" value="ECO:0007669"/>
    <property type="project" value="UniProtKB-EC"/>
</dbReference>
<dbReference type="CDD" id="cd06583">
    <property type="entry name" value="PGRP"/>
    <property type="match status" value="1"/>
</dbReference>
<evidence type="ECO:0000259" key="1">
    <source>
        <dbReference type="Pfam" id="PF01510"/>
    </source>
</evidence>
<evidence type="ECO:0000313" key="3">
    <source>
        <dbReference type="Proteomes" id="UP001292913"/>
    </source>
</evidence>
<protein>
    <submittedName>
        <fullName evidence="2">N-acetylmuramoyl-L-alanine amidase</fullName>
        <ecNumber evidence="2">3.5.1.28</ecNumber>
    </submittedName>
</protein>
<dbReference type="RefSeq" id="WP_148367953.1">
    <property type="nucleotide sequence ID" value="NZ_JARZAK010000026.1"/>
</dbReference>
<name>A0ABU5HWD0_9BACE</name>
<dbReference type="PANTHER" id="PTHR11022">
    <property type="entry name" value="PEPTIDOGLYCAN RECOGNITION PROTEIN"/>
    <property type="match status" value="1"/>
</dbReference>
<dbReference type="Proteomes" id="UP001292913">
    <property type="component" value="Unassembled WGS sequence"/>
</dbReference>
<dbReference type="EMBL" id="JARZAK010000026">
    <property type="protein sequence ID" value="MDY7260487.1"/>
    <property type="molecule type" value="Genomic_DNA"/>
</dbReference>
<accession>A0ABU5HWD0</accession>
<dbReference type="Pfam" id="PF01510">
    <property type="entry name" value="Amidase_2"/>
    <property type="match status" value="1"/>
</dbReference>